<dbReference type="OrthoDB" id="6196264at2"/>
<evidence type="ECO:0000256" key="1">
    <source>
        <dbReference type="SAM" id="Phobius"/>
    </source>
</evidence>
<evidence type="ECO:0000313" key="3">
    <source>
        <dbReference type="Proteomes" id="UP000244064"/>
    </source>
</evidence>
<feature type="transmembrane region" description="Helical" evidence="1">
    <location>
        <begin position="111"/>
        <end position="133"/>
    </location>
</feature>
<accession>A0A2T5P8H1</accession>
<comment type="caution">
    <text evidence="2">The sequence shown here is derived from an EMBL/GenBank/DDBJ whole genome shotgun (WGS) entry which is preliminary data.</text>
</comment>
<gene>
    <name evidence="2" type="ORF">DBO85_11820</name>
</gene>
<keyword evidence="1" id="KW-0812">Transmembrane</keyword>
<evidence type="ECO:0000313" key="2">
    <source>
        <dbReference type="EMBL" id="PTU74042.1"/>
    </source>
</evidence>
<reference evidence="2 3" key="1">
    <citation type="submission" date="2018-04" db="EMBL/GenBank/DDBJ databases">
        <title>Pseudomonas sp. nov., isolated from mangrove soil.</title>
        <authorList>
            <person name="Chen C."/>
        </authorList>
    </citation>
    <scope>NUCLEOTIDE SEQUENCE [LARGE SCALE GENOMIC DNA]</scope>
    <source>
        <strain evidence="2 3">TC-11</strain>
    </source>
</reference>
<keyword evidence="3" id="KW-1185">Reference proteome</keyword>
<feature type="transmembrane region" description="Helical" evidence="1">
    <location>
        <begin position="154"/>
        <end position="179"/>
    </location>
</feature>
<dbReference type="Proteomes" id="UP000244064">
    <property type="component" value="Unassembled WGS sequence"/>
</dbReference>
<feature type="transmembrane region" description="Helical" evidence="1">
    <location>
        <begin position="21"/>
        <end position="39"/>
    </location>
</feature>
<feature type="transmembrane region" description="Helical" evidence="1">
    <location>
        <begin position="191"/>
        <end position="211"/>
    </location>
</feature>
<dbReference type="RefSeq" id="WP_108107474.1">
    <property type="nucleotide sequence ID" value="NZ_QASN01000019.1"/>
</dbReference>
<name>A0A2T5P8H1_9PSED</name>
<keyword evidence="1" id="KW-0472">Membrane</keyword>
<dbReference type="AlphaFoldDB" id="A0A2T5P8H1"/>
<sequence>MNIQQILRDSWFFYSRNILQIALLCGPLILLQAISAHLWEQSQGSKLEFGQSLLLGLLFSPLYQSVLIYFLAARSSGAVAGASQLFAAALRIWPAFVLLTCLTQIATVLGLFLLIAPGVWLAVKLSLAGYLLVLRQQQPIEAMRESFRLTTGHFWNIVILALASFVPLLVIAVLLFGLIPSENVEGLVGVALALPLGVVQLFSTVVLFRYFMLLETTDKPA</sequence>
<feature type="transmembrane region" description="Helical" evidence="1">
    <location>
        <begin position="85"/>
        <end position="105"/>
    </location>
</feature>
<keyword evidence="1" id="KW-1133">Transmembrane helix</keyword>
<protein>
    <recommendedName>
        <fullName evidence="4">Glycerophosphoryl diester phosphodiesterase membrane domain-containing protein</fullName>
    </recommendedName>
</protein>
<proteinExistence type="predicted"/>
<feature type="transmembrane region" description="Helical" evidence="1">
    <location>
        <begin position="51"/>
        <end position="73"/>
    </location>
</feature>
<organism evidence="2 3">
    <name type="scientific">Pseudomonas mangrovi</name>
    <dbReference type="NCBI Taxonomy" id="2161748"/>
    <lineage>
        <taxon>Bacteria</taxon>
        <taxon>Pseudomonadati</taxon>
        <taxon>Pseudomonadota</taxon>
        <taxon>Gammaproteobacteria</taxon>
        <taxon>Pseudomonadales</taxon>
        <taxon>Pseudomonadaceae</taxon>
        <taxon>Pseudomonas</taxon>
    </lineage>
</organism>
<evidence type="ECO:0008006" key="4">
    <source>
        <dbReference type="Google" id="ProtNLM"/>
    </source>
</evidence>
<dbReference type="EMBL" id="QASN01000019">
    <property type="protein sequence ID" value="PTU74042.1"/>
    <property type="molecule type" value="Genomic_DNA"/>
</dbReference>